<keyword evidence="3" id="KW-1185">Reference proteome</keyword>
<dbReference type="Proteomes" id="UP000663281">
    <property type="component" value="Chromosome"/>
</dbReference>
<name>A0A974XKG4_9GAMM</name>
<dbReference type="EMBL" id="CP071504">
    <property type="protein sequence ID" value="QSX30051.1"/>
    <property type="molecule type" value="Genomic_DNA"/>
</dbReference>
<gene>
    <name evidence="2" type="ORF">JYB88_18055</name>
</gene>
<evidence type="ECO:0000256" key="1">
    <source>
        <dbReference type="SAM" id="SignalP"/>
    </source>
</evidence>
<dbReference type="RefSeq" id="WP_207325032.1">
    <property type="nucleotide sequence ID" value="NZ_CP071504.1"/>
</dbReference>
<protein>
    <submittedName>
        <fullName evidence="2">Uncharacterized protein</fullName>
    </submittedName>
</protein>
<keyword evidence="1" id="KW-0732">Signal</keyword>
<proteinExistence type="predicted"/>
<evidence type="ECO:0000313" key="3">
    <source>
        <dbReference type="Proteomes" id="UP000663281"/>
    </source>
</evidence>
<reference evidence="2 3" key="1">
    <citation type="submission" date="2021-03" db="EMBL/GenBank/DDBJ databases">
        <title>Novel species identification of genus Shewanella.</title>
        <authorList>
            <person name="Liu G."/>
            <person name="Zhang Q."/>
        </authorList>
    </citation>
    <scope>NUCLEOTIDE SEQUENCE [LARGE SCALE GENOMIC DNA]</scope>
    <source>
        <strain evidence="2 3">FJAT-53726</strain>
    </source>
</reference>
<dbReference type="KEGG" id="scyp:JYB88_18055"/>
<feature type="chain" id="PRO_5037632712" evidence="1">
    <location>
        <begin position="25"/>
        <end position="94"/>
    </location>
</feature>
<evidence type="ECO:0000313" key="2">
    <source>
        <dbReference type="EMBL" id="QSX30051.1"/>
    </source>
</evidence>
<feature type="signal peptide" evidence="1">
    <location>
        <begin position="1"/>
        <end position="24"/>
    </location>
</feature>
<organism evidence="2 3">
    <name type="scientific">Shewanella cyperi</name>
    <dbReference type="NCBI Taxonomy" id="2814292"/>
    <lineage>
        <taxon>Bacteria</taxon>
        <taxon>Pseudomonadati</taxon>
        <taxon>Pseudomonadota</taxon>
        <taxon>Gammaproteobacteria</taxon>
        <taxon>Alteromonadales</taxon>
        <taxon>Shewanellaceae</taxon>
        <taxon>Shewanella</taxon>
    </lineage>
</organism>
<accession>A0A974XKG4</accession>
<sequence length="94" mass="10061">MNKHGIKSIIFTAGLVFTSVNANANDSFGFDLAGHGNVTTHLVADVSRELSEQLEASLVRIAAETRLAVSLELQSAEVEAPHEQASDTLLSKRN</sequence>
<dbReference type="AlphaFoldDB" id="A0A974XKG4"/>